<feature type="region of interest" description="Disordered" evidence="1">
    <location>
        <begin position="124"/>
        <end position="175"/>
    </location>
</feature>
<evidence type="ECO:0000256" key="1">
    <source>
        <dbReference type="SAM" id="MobiDB-lite"/>
    </source>
</evidence>
<feature type="compositionally biased region" description="Basic and acidic residues" evidence="1">
    <location>
        <begin position="154"/>
        <end position="175"/>
    </location>
</feature>
<dbReference type="OrthoDB" id="3997264at2759"/>
<protein>
    <submittedName>
        <fullName evidence="2">Unnamed protein product</fullName>
    </submittedName>
</protein>
<name>A0A9W7DC00_AMBMO</name>
<proteinExistence type="predicted"/>
<feature type="compositionally biased region" description="Low complexity" evidence="1">
    <location>
        <begin position="238"/>
        <end position="247"/>
    </location>
</feature>
<comment type="caution">
    <text evidence="2">The sequence shown here is derived from an EMBL/GenBank/DDBJ whole genome shotgun (WGS) entry which is preliminary data.</text>
</comment>
<dbReference type="EMBL" id="BSXU01000046">
    <property type="protein sequence ID" value="GMG19028.1"/>
    <property type="molecule type" value="Genomic_DNA"/>
</dbReference>
<gene>
    <name evidence="2" type="ORF">Amon01_000015700</name>
</gene>
<feature type="region of interest" description="Disordered" evidence="1">
    <location>
        <begin position="1"/>
        <end position="95"/>
    </location>
</feature>
<keyword evidence="3" id="KW-1185">Reference proteome</keyword>
<organism evidence="2 3">
    <name type="scientific">Ambrosiozyma monospora</name>
    <name type="common">Yeast</name>
    <name type="synonym">Endomycopsis monosporus</name>
    <dbReference type="NCBI Taxonomy" id="43982"/>
    <lineage>
        <taxon>Eukaryota</taxon>
        <taxon>Fungi</taxon>
        <taxon>Dikarya</taxon>
        <taxon>Ascomycota</taxon>
        <taxon>Saccharomycotina</taxon>
        <taxon>Pichiomycetes</taxon>
        <taxon>Pichiales</taxon>
        <taxon>Pichiaceae</taxon>
        <taxon>Ambrosiozyma</taxon>
    </lineage>
</organism>
<evidence type="ECO:0000313" key="3">
    <source>
        <dbReference type="Proteomes" id="UP001165063"/>
    </source>
</evidence>
<evidence type="ECO:0000313" key="2">
    <source>
        <dbReference type="EMBL" id="GMG19028.1"/>
    </source>
</evidence>
<feature type="compositionally biased region" description="Basic and acidic residues" evidence="1">
    <location>
        <begin position="1"/>
        <end position="12"/>
    </location>
</feature>
<feature type="compositionally biased region" description="Low complexity" evidence="1">
    <location>
        <begin position="208"/>
        <end position="219"/>
    </location>
</feature>
<feature type="compositionally biased region" description="Low complexity" evidence="1">
    <location>
        <begin position="79"/>
        <end position="95"/>
    </location>
</feature>
<feature type="compositionally biased region" description="Polar residues" evidence="1">
    <location>
        <begin position="19"/>
        <end position="28"/>
    </location>
</feature>
<feature type="region of interest" description="Disordered" evidence="1">
    <location>
        <begin position="279"/>
        <end position="299"/>
    </location>
</feature>
<accession>A0A9W7DC00</accession>
<dbReference type="Proteomes" id="UP001165063">
    <property type="component" value="Unassembled WGS sequence"/>
</dbReference>
<dbReference type="AlphaFoldDB" id="A0A9W7DC00"/>
<feature type="region of interest" description="Disordered" evidence="1">
    <location>
        <begin position="188"/>
        <end position="262"/>
    </location>
</feature>
<sequence>MSLDNIKVKIEPTGDDSTESVVATSSPKSMIPRIPRKKATSNHSNIKTPVDRKKHQIDPNKISKTGEKKKYSHNHSHNSRGYSSSSNSAGSSTNSSAKLSAFFVNLPDETTGTSHSIANVFMQPSKKNRSHGGTGSSGNGNGNSNARVAQNIKVKGEPGLNKEKKETTPAADDRINMTTDTAMESTFSVQLQSTPCHPVSKVRGVNDSESVSISSNTSSVAMPSISAKNGKNGHEQQVHQQQQLQNQHQHKKRKVANGFSKTAKKTPFPIRHKENVTPSVTPIRQSHNQTTNLPNSSVMQSPCPVVAPVKKFTPPTKFIVDKSDVFKNGPNAEKEDLTTLLAIGNPVELSEQDTQFLNFARMDMDDWVAQSLKFSKEYQMLFEKIILSRLKFNKRFLMLVENLELFVNDLGNHGEKLKNKSALFKDYCSKIVNGLI</sequence>
<reference evidence="2" key="1">
    <citation type="submission" date="2023-04" db="EMBL/GenBank/DDBJ databases">
        <title>Ambrosiozyma monospora NBRC 1965.</title>
        <authorList>
            <person name="Ichikawa N."/>
            <person name="Sato H."/>
            <person name="Tonouchi N."/>
        </authorList>
    </citation>
    <scope>NUCLEOTIDE SEQUENCE</scope>
    <source>
        <strain evidence="2">NBRC 1965</strain>
    </source>
</reference>
<feature type="compositionally biased region" description="Gly residues" evidence="1">
    <location>
        <begin position="132"/>
        <end position="141"/>
    </location>
</feature>